<evidence type="ECO:0000256" key="6">
    <source>
        <dbReference type="RuleBase" id="RU367155"/>
    </source>
</evidence>
<dbReference type="Pfam" id="PF02045">
    <property type="entry name" value="CBFB_NFYA"/>
    <property type="match status" value="1"/>
</dbReference>
<evidence type="ECO:0000256" key="1">
    <source>
        <dbReference type="ARBA" id="ARBA00004123"/>
    </source>
</evidence>
<evidence type="ECO:0000256" key="3">
    <source>
        <dbReference type="ARBA" id="ARBA00023125"/>
    </source>
</evidence>
<keyword evidence="7" id="KW-1133">Transmembrane helix</keyword>
<dbReference type="Proteomes" id="UP000024635">
    <property type="component" value="Unassembled WGS sequence"/>
</dbReference>
<feature type="transmembrane region" description="Helical" evidence="7">
    <location>
        <begin position="238"/>
        <end position="257"/>
    </location>
</feature>
<evidence type="ECO:0000256" key="5">
    <source>
        <dbReference type="ARBA" id="ARBA00023242"/>
    </source>
</evidence>
<dbReference type="OrthoDB" id="1097733at2759"/>
<name>A0A016VDT1_9BILA</name>
<keyword evidence="3 6" id="KW-0238">DNA-binding</keyword>
<gene>
    <name evidence="8" type="primary">Acey_s0011.g1410</name>
    <name evidence="8" type="ORF">Y032_0011g1410</name>
</gene>
<accession>A0A016VDT1</accession>
<comment type="subunit">
    <text evidence="6">Heterotrimer.</text>
</comment>
<evidence type="ECO:0000313" key="9">
    <source>
        <dbReference type="Proteomes" id="UP000024635"/>
    </source>
</evidence>
<evidence type="ECO:0000256" key="4">
    <source>
        <dbReference type="ARBA" id="ARBA00023163"/>
    </source>
</evidence>
<keyword evidence="9" id="KW-1185">Reference proteome</keyword>
<keyword evidence="2 6" id="KW-0805">Transcription regulation</keyword>
<evidence type="ECO:0000256" key="7">
    <source>
        <dbReference type="SAM" id="Phobius"/>
    </source>
</evidence>
<feature type="transmembrane region" description="Helical" evidence="7">
    <location>
        <begin position="161"/>
        <end position="182"/>
    </location>
</feature>
<keyword evidence="7" id="KW-0812">Transmembrane</keyword>
<dbReference type="PROSITE" id="PS51152">
    <property type="entry name" value="NFYA_HAP2_2"/>
    <property type="match status" value="1"/>
</dbReference>
<dbReference type="GO" id="GO:0003700">
    <property type="term" value="F:DNA-binding transcription factor activity"/>
    <property type="evidence" value="ECO:0007669"/>
    <property type="project" value="UniProtKB-UniRule"/>
</dbReference>
<evidence type="ECO:0000256" key="2">
    <source>
        <dbReference type="ARBA" id="ARBA00023015"/>
    </source>
</evidence>
<keyword evidence="7" id="KW-0472">Membrane</keyword>
<dbReference type="AlphaFoldDB" id="A0A016VDT1"/>
<reference evidence="9" key="1">
    <citation type="journal article" date="2015" name="Nat. Genet.">
        <title>The genome and transcriptome of the zoonotic hookworm Ancylostoma ceylanicum identify infection-specific gene families.</title>
        <authorList>
            <person name="Schwarz E.M."/>
            <person name="Hu Y."/>
            <person name="Antoshechkin I."/>
            <person name="Miller M.M."/>
            <person name="Sternberg P.W."/>
            <person name="Aroian R.V."/>
        </authorList>
    </citation>
    <scope>NUCLEOTIDE SEQUENCE</scope>
    <source>
        <strain evidence="9">HY135</strain>
    </source>
</reference>
<dbReference type="InterPro" id="IPR001289">
    <property type="entry name" value="NFYA"/>
</dbReference>
<organism evidence="8 9">
    <name type="scientific">Ancylostoma ceylanicum</name>
    <dbReference type="NCBI Taxonomy" id="53326"/>
    <lineage>
        <taxon>Eukaryota</taxon>
        <taxon>Metazoa</taxon>
        <taxon>Ecdysozoa</taxon>
        <taxon>Nematoda</taxon>
        <taxon>Chromadorea</taxon>
        <taxon>Rhabditida</taxon>
        <taxon>Rhabditina</taxon>
        <taxon>Rhabditomorpha</taxon>
        <taxon>Strongyloidea</taxon>
        <taxon>Ancylostomatidae</taxon>
        <taxon>Ancylostomatinae</taxon>
        <taxon>Ancylostoma</taxon>
    </lineage>
</organism>
<sequence length="306" mass="34726">MNATEPRLQQYVVSGTGDQYHLQQPLVFFMYNNGENEALHRHENGVTDEHLKNDAVFLMVPSEDGYSAAASGCEDVSPSSSEISNDATGAAVGPVYPSNVIFVNSRQYERILKRRAARQKMLAEGRLSKKRQFFNFVSIINRHTFLYVLSVKGSCPSNCLWDFYCSLGYVTLLKICPVVFVLENRKRKMTGNDSVEIESAMHSVMQNVTEIFADAKNTTSFIPYSSCDCVLTKDVFEILKYILILAAIFLILVLLYYENDLVDYFARRFRLISNGRRTAAESRDVELSELVKKQDTKAHEMDVTDL</sequence>
<keyword evidence="4 6" id="KW-0804">Transcription</keyword>
<comment type="caution">
    <text evidence="8">The sequence shown here is derived from an EMBL/GenBank/DDBJ whole genome shotgun (WGS) entry which is preliminary data.</text>
</comment>
<comment type="similarity">
    <text evidence="6">Belongs to the NFYA/HAP2 subunit family.</text>
</comment>
<feature type="transmembrane region" description="Helical" evidence="7">
    <location>
        <begin position="133"/>
        <end position="149"/>
    </location>
</feature>
<dbReference type="SMART" id="SM00521">
    <property type="entry name" value="CBF"/>
    <property type="match status" value="1"/>
</dbReference>
<dbReference type="GO" id="GO:0005634">
    <property type="term" value="C:nucleus"/>
    <property type="evidence" value="ECO:0007669"/>
    <property type="project" value="UniProtKB-SubCell"/>
</dbReference>
<comment type="subcellular location">
    <subcellularLocation>
        <location evidence="1 6">Nucleus</location>
    </subcellularLocation>
</comment>
<dbReference type="GO" id="GO:0003677">
    <property type="term" value="F:DNA binding"/>
    <property type="evidence" value="ECO:0007669"/>
    <property type="project" value="UniProtKB-KW"/>
</dbReference>
<dbReference type="Gene3D" id="6.10.250.2430">
    <property type="match status" value="1"/>
</dbReference>
<dbReference type="EMBL" id="JARK01001347">
    <property type="protein sequence ID" value="EYC25829.1"/>
    <property type="molecule type" value="Genomic_DNA"/>
</dbReference>
<protein>
    <recommendedName>
        <fullName evidence="6">Nuclear transcription factor Y subunit</fullName>
    </recommendedName>
</protein>
<proteinExistence type="inferred from homology"/>
<keyword evidence="5 6" id="KW-0539">Nucleus</keyword>
<comment type="function">
    <text evidence="6">Component of the sequence-specific heterotrimeric transcription factor (NF-Y) which specifically recognizes a 5'-CCAAT-3' box motif found in the promoters of its target genes.</text>
</comment>
<evidence type="ECO:0000313" key="8">
    <source>
        <dbReference type="EMBL" id="EYC25829.1"/>
    </source>
</evidence>